<protein>
    <submittedName>
        <fullName evidence="3">Putative lipoprotein</fullName>
    </submittedName>
</protein>
<feature type="domain" description="Bacterial virulence factor lipase N-terminal" evidence="2">
    <location>
        <begin position="94"/>
        <end position="236"/>
    </location>
</feature>
<gene>
    <name evidence="3" type="ORF">AWOD_I_1519</name>
</gene>
<dbReference type="EMBL" id="LN554846">
    <property type="protein sequence ID" value="CED71593.1"/>
    <property type="molecule type" value="Genomic_DNA"/>
</dbReference>
<dbReference type="HOGENOM" id="CLU_010857_0_0_6"/>
<dbReference type="Pfam" id="PF12262">
    <property type="entry name" value="Lipase_bact_N"/>
    <property type="match status" value="1"/>
</dbReference>
<dbReference type="STRING" id="80852.AWOD_I_1519"/>
<sequence>MKLNTISKYVAIALATAGLTACGSDSNDSTTKGPANLKFSFGMENTKEIANDNNIPMPNDLYKIASNGTTTSKLVVFGCGQTDLADEQQGDVENATKCAMEDLDGWSTTAPFTLPMTGDVSQIDTSTFINAVRLFNGNSELTYDLDFTVQISSFGHLQILPLKVFDDATTYTLVVTEELKDQEGVSVLSSDAYLNKKAGSDAIALEIQSAEANAIGVTEAILYAANITTQSIGTELESLITTNAGIQFDSADSQPYYSDKISSFPLDCKGSECVEKLSGTLEIPNYLPSISAVISQCSEDVDNLESASFWFNLNGANAHLESFKYTKTSCPKLYQPIDFSDTTTSTVEVQMVFPEKKSTGFGGSKVPQQQTVPVIIAAHGITAVKELGNGGMTGLDNFVQSQMANTPSPSGNTDYAVIAIDHIYHGSRSVSLEGNAGFDCDNDGKADQTCFKNTPDAVQLAGNYDISVSSSVRGLFAGHDHADSKNFLKADALLTSRDNFRKVVADILNLKAAVASIATPTTDDYYRFDASNISIYGHSMGAIAAATAAGIEKRNAMQSTGTPFTGTILANPGGAIGGIVMNSNWLGKDEVPPAVKFLPEYRLRMARELEIDVVGDEQATLDAVRVFAENNPKAYLAKSDVISPQFLSEFQYLIQAVVDTADPLNYAADLVDEPILAITAVGNKDSKGTLFDGQFTGLTAADQTVPIKVELDGQTMITRCIAFEGSKEMASVSSECGFGEEQVPYYSMNITEFPLAGAEPLEKALQLNDVRDGTNRSYSHLIEGNHNIGVGTLTDDVTQGTRDFATVKLASDSVARQATAFLSGGGVVELTPEDEVLLDR</sequence>
<evidence type="ECO:0000313" key="4">
    <source>
        <dbReference type="Proteomes" id="UP000032427"/>
    </source>
</evidence>
<dbReference type="AlphaFoldDB" id="A0A090IQF7"/>
<evidence type="ECO:0000313" key="3">
    <source>
        <dbReference type="EMBL" id="CED71593.1"/>
    </source>
</evidence>
<dbReference type="Proteomes" id="UP000032427">
    <property type="component" value="Chromosome 1"/>
</dbReference>
<dbReference type="Gene3D" id="3.40.50.1820">
    <property type="entry name" value="alpha/beta hydrolase"/>
    <property type="match status" value="1"/>
</dbReference>
<keyword evidence="3" id="KW-0449">Lipoprotein</keyword>
<dbReference type="InterPro" id="IPR029058">
    <property type="entry name" value="AB_hydrolase_fold"/>
</dbReference>
<evidence type="ECO:0000259" key="2">
    <source>
        <dbReference type="Pfam" id="PF12262"/>
    </source>
</evidence>
<dbReference type="OrthoDB" id="5477453at2"/>
<dbReference type="PROSITE" id="PS51257">
    <property type="entry name" value="PROKAR_LIPOPROTEIN"/>
    <property type="match status" value="1"/>
</dbReference>
<evidence type="ECO:0000256" key="1">
    <source>
        <dbReference type="SAM" id="SignalP"/>
    </source>
</evidence>
<keyword evidence="1" id="KW-0732">Signal</keyword>
<dbReference type="SUPFAM" id="SSF53474">
    <property type="entry name" value="alpha/beta-Hydrolases"/>
    <property type="match status" value="1"/>
</dbReference>
<dbReference type="InterPro" id="IPR025920">
    <property type="entry name" value="Lipase_bact_N"/>
</dbReference>
<reference evidence="4" key="1">
    <citation type="submission" date="2014-09" db="EMBL/GenBank/DDBJ databases">
        <authorList>
            <person name="Hjerde E."/>
        </authorList>
    </citation>
    <scope>NUCLEOTIDE SEQUENCE [LARGE SCALE GENOMIC DNA]</scope>
    <source>
        <strain evidence="4">06/09/139</strain>
    </source>
</reference>
<proteinExistence type="predicted"/>
<feature type="signal peptide" evidence="1">
    <location>
        <begin position="1"/>
        <end position="23"/>
    </location>
</feature>
<feature type="chain" id="PRO_5001857938" evidence="1">
    <location>
        <begin position="24"/>
        <end position="840"/>
    </location>
</feature>
<name>A0A090IQF7_9GAMM</name>
<accession>A0A090IQF7</accession>
<dbReference type="PATRIC" id="fig|80852.17.peg.1562"/>
<organism evidence="3 4">
    <name type="scientific">Aliivibrio wodanis</name>
    <dbReference type="NCBI Taxonomy" id="80852"/>
    <lineage>
        <taxon>Bacteria</taxon>
        <taxon>Pseudomonadati</taxon>
        <taxon>Pseudomonadota</taxon>
        <taxon>Gammaproteobacteria</taxon>
        <taxon>Vibrionales</taxon>
        <taxon>Vibrionaceae</taxon>
        <taxon>Aliivibrio</taxon>
    </lineage>
</organism>
<keyword evidence="4" id="KW-1185">Reference proteome</keyword>
<dbReference type="GeneID" id="28541078"/>
<dbReference type="KEGG" id="awd:AWOD_I_1519"/>